<dbReference type="STRING" id="108003.B1C78_05515"/>
<keyword evidence="2" id="KW-1185">Reference proteome</keyword>
<dbReference type="OrthoDB" id="5786494at2"/>
<dbReference type="SUPFAM" id="SSF101744">
    <property type="entry name" value="Rof/RNase P subunit-like"/>
    <property type="match status" value="1"/>
</dbReference>
<protein>
    <submittedName>
        <fullName evidence="1">Transcriptional antiterminator, Rof</fullName>
    </submittedName>
</protein>
<organism evidence="1 2">
    <name type="scientific">Thioalkalivibrio denitrificans</name>
    <dbReference type="NCBI Taxonomy" id="108003"/>
    <lineage>
        <taxon>Bacteria</taxon>
        <taxon>Pseudomonadati</taxon>
        <taxon>Pseudomonadota</taxon>
        <taxon>Gammaproteobacteria</taxon>
        <taxon>Chromatiales</taxon>
        <taxon>Ectothiorhodospiraceae</taxon>
        <taxon>Thioalkalivibrio</taxon>
    </lineage>
</organism>
<sequence length="80" mass="9776">MKREYTPIPCALYSEYELAILRRRTLRVRWKDRYGMDRVETLKPVDLRTRRHAEFMIARNQLGQQRVLRLDRIINTKDEG</sequence>
<proteinExistence type="predicted"/>
<dbReference type="InterPro" id="IPR038626">
    <property type="entry name" value="Rof-like_sf"/>
</dbReference>
<dbReference type="RefSeq" id="WP_077278143.1">
    <property type="nucleotide sequence ID" value="NZ_MVBK01000032.1"/>
</dbReference>
<name>A0A1V3NLP4_9GAMM</name>
<evidence type="ECO:0000313" key="2">
    <source>
        <dbReference type="Proteomes" id="UP000189462"/>
    </source>
</evidence>
<dbReference type="EMBL" id="MVBK01000032">
    <property type="protein sequence ID" value="OOG25985.1"/>
    <property type="molecule type" value="Genomic_DNA"/>
</dbReference>
<gene>
    <name evidence="1" type="ORF">B1C78_05515</name>
</gene>
<accession>A0A1V3NLP4</accession>
<evidence type="ECO:0000313" key="1">
    <source>
        <dbReference type="EMBL" id="OOG25985.1"/>
    </source>
</evidence>
<reference evidence="1 2" key="1">
    <citation type="submission" date="2017-02" db="EMBL/GenBank/DDBJ databases">
        <title>Genomic diversity within the haloalkaliphilic genus Thioalkalivibrio.</title>
        <authorList>
            <person name="Ahn A.-C."/>
            <person name="Meier-Kolthoff J."/>
            <person name="Overmars L."/>
            <person name="Richter M."/>
            <person name="Woyke T."/>
            <person name="Sorokin D.Y."/>
            <person name="Muyzer G."/>
        </authorList>
    </citation>
    <scope>NUCLEOTIDE SEQUENCE [LARGE SCALE GENOMIC DNA]</scope>
    <source>
        <strain evidence="1 2">ALJD</strain>
    </source>
</reference>
<dbReference type="Gene3D" id="2.30.30.400">
    <property type="entry name" value="Rof-like"/>
    <property type="match status" value="1"/>
</dbReference>
<comment type="caution">
    <text evidence="1">The sequence shown here is derived from an EMBL/GenBank/DDBJ whole genome shotgun (WGS) entry which is preliminary data.</text>
</comment>
<dbReference type="AlphaFoldDB" id="A0A1V3NLP4"/>
<dbReference type="InterPro" id="IPR023534">
    <property type="entry name" value="Rof/RNase_P-like"/>
</dbReference>
<dbReference type="Proteomes" id="UP000189462">
    <property type="component" value="Unassembled WGS sequence"/>
</dbReference>